<organism evidence="1">
    <name type="scientific">Rhizophora mucronata</name>
    <name type="common">Asiatic mangrove</name>
    <dbReference type="NCBI Taxonomy" id="61149"/>
    <lineage>
        <taxon>Eukaryota</taxon>
        <taxon>Viridiplantae</taxon>
        <taxon>Streptophyta</taxon>
        <taxon>Embryophyta</taxon>
        <taxon>Tracheophyta</taxon>
        <taxon>Spermatophyta</taxon>
        <taxon>Magnoliopsida</taxon>
        <taxon>eudicotyledons</taxon>
        <taxon>Gunneridae</taxon>
        <taxon>Pentapetalae</taxon>
        <taxon>rosids</taxon>
        <taxon>fabids</taxon>
        <taxon>Malpighiales</taxon>
        <taxon>Rhizophoraceae</taxon>
        <taxon>Rhizophora</taxon>
    </lineage>
</organism>
<sequence>MRQRIVINAFHFHPRLKLFYEFGRGAWI</sequence>
<proteinExistence type="predicted"/>
<reference evidence="1" key="1">
    <citation type="submission" date="2018-02" db="EMBL/GenBank/DDBJ databases">
        <title>Rhizophora mucronata_Transcriptome.</title>
        <authorList>
            <person name="Meera S.P."/>
            <person name="Sreeshan A."/>
            <person name="Augustine A."/>
        </authorList>
    </citation>
    <scope>NUCLEOTIDE SEQUENCE</scope>
    <source>
        <tissue evidence="1">Leaf</tissue>
    </source>
</reference>
<dbReference type="AlphaFoldDB" id="A0A2P2N8L2"/>
<protein>
    <submittedName>
        <fullName evidence="1">Uncharacterized protein</fullName>
    </submittedName>
</protein>
<accession>A0A2P2N8L2</accession>
<evidence type="ECO:0000313" key="1">
    <source>
        <dbReference type="EMBL" id="MBX38819.1"/>
    </source>
</evidence>
<dbReference type="EMBL" id="GGEC01058335">
    <property type="protein sequence ID" value="MBX38819.1"/>
    <property type="molecule type" value="Transcribed_RNA"/>
</dbReference>
<name>A0A2P2N8L2_RHIMU</name>